<keyword evidence="5 6" id="KW-0472">Membrane</keyword>
<dbReference type="InterPro" id="IPR000109">
    <property type="entry name" value="POT_fam"/>
</dbReference>
<dbReference type="OMA" id="FIEVIAM"/>
<sequence>MLLEMGQEVSNWASYYICFSKAALFISVLYTKCSNWKSYRLPIAAAIVNAQEGASLLVAAIVAYVADERLGRFKVVGYTTAAFITRLVILCFEYKDSRIFYVALLLVTLGKGGRSPTLKAFLKDQFGRNQNSQVAEAEYQNREKAEARHHRLSLKKPILISSIITGTASLFFVQGIRCYSKKPPERKITLQIMNGWRRLVPFWITLLVYCLFLNNLVTAGLVDFVTSKLCNKNQRKRAFVMRITLGMLVSFLCCITAWKVEVRRLKLIKEYGIPKSEVEKIPMSILWLTPQYLLLGIMSGLVEAGMEGCFYNLVPGSMKVYELLFKEIVMGMGKFLSILTIYAFRGWFGDESSTSHLDRYFLMLAMISLGSLAFFSVAAYACYWKIAPEEDVVGSNMEMEEGLAQATPASSSGLDVI</sequence>
<keyword evidence="4 6" id="KW-1133">Transmembrane helix</keyword>
<evidence type="ECO:0000256" key="6">
    <source>
        <dbReference type="SAM" id="Phobius"/>
    </source>
</evidence>
<dbReference type="Pfam" id="PF00854">
    <property type="entry name" value="PTR2"/>
    <property type="match status" value="1"/>
</dbReference>
<evidence type="ECO:0000256" key="4">
    <source>
        <dbReference type="ARBA" id="ARBA00022989"/>
    </source>
</evidence>
<evidence type="ECO:0000256" key="2">
    <source>
        <dbReference type="ARBA" id="ARBA00005982"/>
    </source>
</evidence>
<evidence type="ECO:0000256" key="1">
    <source>
        <dbReference type="ARBA" id="ARBA00004141"/>
    </source>
</evidence>
<feature type="transmembrane region" description="Helical" evidence="6">
    <location>
        <begin position="43"/>
        <end position="66"/>
    </location>
</feature>
<keyword evidence="3 6" id="KW-0812">Transmembrane</keyword>
<dbReference type="AlphaFoldDB" id="A0A0D2UU35"/>
<dbReference type="Gene3D" id="1.20.1250.20">
    <property type="entry name" value="MFS general substrate transporter like domains"/>
    <property type="match status" value="2"/>
</dbReference>
<dbReference type="eggNOG" id="KOG1237">
    <property type="taxonomic scope" value="Eukaryota"/>
</dbReference>
<name>A0A0D2UU35_GOSRA</name>
<evidence type="ECO:0000256" key="5">
    <source>
        <dbReference type="ARBA" id="ARBA00023136"/>
    </source>
</evidence>
<comment type="subcellular location">
    <subcellularLocation>
        <location evidence="1">Membrane</location>
        <topology evidence="1">Multi-pass membrane protein</topology>
    </subcellularLocation>
</comment>
<dbReference type="Proteomes" id="UP000032304">
    <property type="component" value="Chromosome 9"/>
</dbReference>
<dbReference type="Gramene" id="KJB59475">
    <property type="protein sequence ID" value="KJB59475"/>
    <property type="gene ID" value="B456_009G258200"/>
</dbReference>
<comment type="similarity">
    <text evidence="2">Belongs to the major facilitator superfamily. Proton-dependent oligopeptide transporter (POT/PTR) (TC 2.A.17) family.</text>
</comment>
<feature type="transmembrane region" description="Helical" evidence="6">
    <location>
        <begin position="12"/>
        <end position="31"/>
    </location>
</feature>
<reference evidence="7 8" key="1">
    <citation type="journal article" date="2012" name="Nature">
        <title>Repeated polyploidization of Gossypium genomes and the evolution of spinnable cotton fibres.</title>
        <authorList>
            <person name="Paterson A.H."/>
            <person name="Wendel J.F."/>
            <person name="Gundlach H."/>
            <person name="Guo H."/>
            <person name="Jenkins J."/>
            <person name="Jin D."/>
            <person name="Llewellyn D."/>
            <person name="Showmaker K.C."/>
            <person name="Shu S."/>
            <person name="Udall J."/>
            <person name="Yoo M.J."/>
            <person name="Byers R."/>
            <person name="Chen W."/>
            <person name="Doron-Faigenboim A."/>
            <person name="Duke M.V."/>
            <person name="Gong L."/>
            <person name="Grimwood J."/>
            <person name="Grover C."/>
            <person name="Grupp K."/>
            <person name="Hu G."/>
            <person name="Lee T.H."/>
            <person name="Li J."/>
            <person name="Lin L."/>
            <person name="Liu T."/>
            <person name="Marler B.S."/>
            <person name="Page J.T."/>
            <person name="Roberts A.W."/>
            <person name="Romanel E."/>
            <person name="Sanders W.S."/>
            <person name="Szadkowski E."/>
            <person name="Tan X."/>
            <person name="Tang H."/>
            <person name="Xu C."/>
            <person name="Wang J."/>
            <person name="Wang Z."/>
            <person name="Zhang D."/>
            <person name="Zhang L."/>
            <person name="Ashrafi H."/>
            <person name="Bedon F."/>
            <person name="Bowers J.E."/>
            <person name="Brubaker C.L."/>
            <person name="Chee P.W."/>
            <person name="Das S."/>
            <person name="Gingle A.R."/>
            <person name="Haigler C.H."/>
            <person name="Harker D."/>
            <person name="Hoffmann L.V."/>
            <person name="Hovav R."/>
            <person name="Jones D.C."/>
            <person name="Lemke C."/>
            <person name="Mansoor S."/>
            <person name="ur Rahman M."/>
            <person name="Rainville L.N."/>
            <person name="Rambani A."/>
            <person name="Reddy U.K."/>
            <person name="Rong J.K."/>
            <person name="Saranga Y."/>
            <person name="Scheffler B.E."/>
            <person name="Scheffler J.A."/>
            <person name="Stelly D.M."/>
            <person name="Triplett B.A."/>
            <person name="Van Deynze A."/>
            <person name="Vaslin M.F."/>
            <person name="Waghmare V.N."/>
            <person name="Walford S.A."/>
            <person name="Wright R.J."/>
            <person name="Zaki E.A."/>
            <person name="Zhang T."/>
            <person name="Dennis E.S."/>
            <person name="Mayer K.F."/>
            <person name="Peterson D.G."/>
            <person name="Rokhsar D.S."/>
            <person name="Wang X."/>
            <person name="Schmutz J."/>
        </authorList>
    </citation>
    <scope>NUCLEOTIDE SEQUENCE [LARGE SCALE GENOMIC DNA]</scope>
</reference>
<feature type="transmembrane region" description="Helical" evidence="6">
    <location>
        <begin position="158"/>
        <end position="179"/>
    </location>
</feature>
<dbReference type="GO" id="GO:0022857">
    <property type="term" value="F:transmembrane transporter activity"/>
    <property type="evidence" value="ECO:0007669"/>
    <property type="project" value="InterPro"/>
</dbReference>
<feature type="transmembrane region" description="Helical" evidence="6">
    <location>
        <begin position="239"/>
        <end position="260"/>
    </location>
</feature>
<evidence type="ECO:0000313" key="8">
    <source>
        <dbReference type="Proteomes" id="UP000032304"/>
    </source>
</evidence>
<feature type="transmembrane region" description="Helical" evidence="6">
    <location>
        <begin position="72"/>
        <end position="92"/>
    </location>
</feature>
<organism evidence="7 8">
    <name type="scientific">Gossypium raimondii</name>
    <name type="common">Peruvian cotton</name>
    <name type="synonym">Gossypium klotzschianum subsp. raimondii</name>
    <dbReference type="NCBI Taxonomy" id="29730"/>
    <lineage>
        <taxon>Eukaryota</taxon>
        <taxon>Viridiplantae</taxon>
        <taxon>Streptophyta</taxon>
        <taxon>Embryophyta</taxon>
        <taxon>Tracheophyta</taxon>
        <taxon>Spermatophyta</taxon>
        <taxon>Magnoliopsida</taxon>
        <taxon>eudicotyledons</taxon>
        <taxon>Gunneridae</taxon>
        <taxon>Pentapetalae</taxon>
        <taxon>rosids</taxon>
        <taxon>malvids</taxon>
        <taxon>Malvales</taxon>
        <taxon>Malvaceae</taxon>
        <taxon>Malvoideae</taxon>
        <taxon>Gossypium</taxon>
    </lineage>
</organism>
<accession>A0A0D2UU35</accession>
<dbReference type="EMBL" id="CM001748">
    <property type="protein sequence ID" value="KJB59475.1"/>
    <property type="molecule type" value="Genomic_DNA"/>
</dbReference>
<feature type="transmembrane region" description="Helical" evidence="6">
    <location>
        <begin position="200"/>
        <end position="219"/>
    </location>
</feature>
<feature type="transmembrane region" description="Helical" evidence="6">
    <location>
        <begin position="360"/>
        <end position="386"/>
    </location>
</feature>
<feature type="transmembrane region" description="Helical" evidence="6">
    <location>
        <begin position="328"/>
        <end position="348"/>
    </location>
</feature>
<gene>
    <name evidence="7" type="ORF">B456_009G258200</name>
</gene>
<dbReference type="InterPro" id="IPR036259">
    <property type="entry name" value="MFS_trans_sf"/>
</dbReference>
<keyword evidence="8" id="KW-1185">Reference proteome</keyword>
<proteinExistence type="inferred from homology"/>
<evidence type="ECO:0000313" key="7">
    <source>
        <dbReference type="EMBL" id="KJB59475.1"/>
    </source>
</evidence>
<protein>
    <submittedName>
        <fullName evidence="7">Uncharacterized protein</fullName>
    </submittedName>
</protein>
<dbReference type="GO" id="GO:0016020">
    <property type="term" value="C:membrane"/>
    <property type="evidence" value="ECO:0007669"/>
    <property type="project" value="UniProtKB-SubCell"/>
</dbReference>
<dbReference type="PANTHER" id="PTHR11654">
    <property type="entry name" value="OLIGOPEPTIDE TRANSPORTER-RELATED"/>
    <property type="match status" value="1"/>
</dbReference>
<evidence type="ECO:0000256" key="3">
    <source>
        <dbReference type="ARBA" id="ARBA00022692"/>
    </source>
</evidence>